<evidence type="ECO:0008006" key="5">
    <source>
        <dbReference type="Google" id="ProtNLM"/>
    </source>
</evidence>
<evidence type="ECO:0000313" key="3">
    <source>
        <dbReference type="EMBL" id="KAK1420888.1"/>
    </source>
</evidence>
<evidence type="ECO:0000256" key="2">
    <source>
        <dbReference type="SAM" id="Phobius"/>
    </source>
</evidence>
<keyword evidence="4" id="KW-1185">Reference proteome</keyword>
<protein>
    <recommendedName>
        <fullName evidence="5">Transmembrane protein</fullName>
    </recommendedName>
</protein>
<name>A0AAD8NTR5_TARER</name>
<dbReference type="EMBL" id="JAUHHV010000006">
    <property type="protein sequence ID" value="KAK1420888.1"/>
    <property type="molecule type" value="Genomic_DNA"/>
</dbReference>
<proteinExistence type="predicted"/>
<keyword evidence="2" id="KW-1133">Transmembrane helix</keyword>
<dbReference type="AlphaFoldDB" id="A0AAD8NTR5"/>
<feature type="transmembrane region" description="Helical" evidence="2">
    <location>
        <begin position="58"/>
        <end position="78"/>
    </location>
</feature>
<accession>A0AAD8NTR5</accession>
<sequence>MIFDPTTTTLLFQSTPLEKNKNHHHHLFNESPKHHKSAPNRRPSRCLSPPEVKQDLKWEMMVVVMVVAMVFGAIICCWRHHLATNLTDPTSSTIHLRFVLAIDEDDGGGWCFEQLERGGNGGGE</sequence>
<feature type="region of interest" description="Disordered" evidence="1">
    <location>
        <begin position="27"/>
        <end position="49"/>
    </location>
</feature>
<comment type="caution">
    <text evidence="3">The sequence shown here is derived from an EMBL/GenBank/DDBJ whole genome shotgun (WGS) entry which is preliminary data.</text>
</comment>
<gene>
    <name evidence="3" type="ORF">QVD17_22837</name>
</gene>
<keyword evidence="2" id="KW-0472">Membrane</keyword>
<evidence type="ECO:0000256" key="1">
    <source>
        <dbReference type="SAM" id="MobiDB-lite"/>
    </source>
</evidence>
<organism evidence="3 4">
    <name type="scientific">Tagetes erecta</name>
    <name type="common">African marigold</name>
    <dbReference type="NCBI Taxonomy" id="13708"/>
    <lineage>
        <taxon>Eukaryota</taxon>
        <taxon>Viridiplantae</taxon>
        <taxon>Streptophyta</taxon>
        <taxon>Embryophyta</taxon>
        <taxon>Tracheophyta</taxon>
        <taxon>Spermatophyta</taxon>
        <taxon>Magnoliopsida</taxon>
        <taxon>eudicotyledons</taxon>
        <taxon>Gunneridae</taxon>
        <taxon>Pentapetalae</taxon>
        <taxon>asterids</taxon>
        <taxon>campanulids</taxon>
        <taxon>Asterales</taxon>
        <taxon>Asteraceae</taxon>
        <taxon>Asteroideae</taxon>
        <taxon>Heliantheae alliance</taxon>
        <taxon>Tageteae</taxon>
        <taxon>Tagetes</taxon>
    </lineage>
</organism>
<dbReference type="Proteomes" id="UP001229421">
    <property type="component" value="Unassembled WGS sequence"/>
</dbReference>
<reference evidence="3" key="1">
    <citation type="journal article" date="2023" name="bioRxiv">
        <title>Improved chromosome-level genome assembly for marigold (Tagetes erecta).</title>
        <authorList>
            <person name="Jiang F."/>
            <person name="Yuan L."/>
            <person name="Wang S."/>
            <person name="Wang H."/>
            <person name="Xu D."/>
            <person name="Wang A."/>
            <person name="Fan W."/>
        </authorList>
    </citation>
    <scope>NUCLEOTIDE SEQUENCE</scope>
    <source>
        <strain evidence="3">WSJ</strain>
        <tissue evidence="3">Leaf</tissue>
    </source>
</reference>
<keyword evidence="2" id="KW-0812">Transmembrane</keyword>
<feature type="compositionally biased region" description="Basic residues" evidence="1">
    <location>
        <begin position="33"/>
        <end position="44"/>
    </location>
</feature>
<evidence type="ECO:0000313" key="4">
    <source>
        <dbReference type="Proteomes" id="UP001229421"/>
    </source>
</evidence>